<reference evidence="7 8" key="1">
    <citation type="submission" date="2019-12" db="EMBL/GenBank/DDBJ databases">
        <title>Genomic-based taxomic classification of the family Erythrobacteraceae.</title>
        <authorList>
            <person name="Xu L."/>
        </authorList>
    </citation>
    <scope>NUCLEOTIDE SEQUENCE [LARGE SCALE GENOMIC DNA]</scope>
    <source>
        <strain evidence="7 8">MCCC 1K01500</strain>
    </source>
</reference>
<dbReference type="CDD" id="cd07042">
    <property type="entry name" value="STAS_SulP_like_sulfate_transporter"/>
    <property type="match status" value="1"/>
</dbReference>
<evidence type="ECO:0000256" key="3">
    <source>
        <dbReference type="ARBA" id="ARBA00022989"/>
    </source>
</evidence>
<keyword evidence="8" id="KW-1185">Reference proteome</keyword>
<dbReference type="OrthoDB" id="9769739at2"/>
<comment type="caution">
    <text evidence="7">The sequence shown here is derived from an EMBL/GenBank/DDBJ whole genome shotgun (WGS) entry which is preliminary data.</text>
</comment>
<feature type="transmembrane region" description="Helical" evidence="5">
    <location>
        <begin position="239"/>
        <end position="265"/>
    </location>
</feature>
<feature type="transmembrane region" description="Helical" evidence="5">
    <location>
        <begin position="171"/>
        <end position="190"/>
    </location>
</feature>
<feature type="transmembrane region" description="Helical" evidence="5">
    <location>
        <begin position="379"/>
        <end position="407"/>
    </location>
</feature>
<feature type="transmembrane region" description="Helical" evidence="5">
    <location>
        <begin position="197"/>
        <end position="219"/>
    </location>
</feature>
<dbReference type="PANTHER" id="PTHR11814">
    <property type="entry name" value="SULFATE TRANSPORTER"/>
    <property type="match status" value="1"/>
</dbReference>
<keyword evidence="3 5" id="KW-1133">Transmembrane helix</keyword>
<feature type="transmembrane region" description="Helical" evidence="5">
    <location>
        <begin position="96"/>
        <end position="115"/>
    </location>
</feature>
<keyword evidence="4 5" id="KW-0472">Membrane</keyword>
<dbReference type="GO" id="GO:0016020">
    <property type="term" value="C:membrane"/>
    <property type="evidence" value="ECO:0007669"/>
    <property type="project" value="UniProtKB-SubCell"/>
</dbReference>
<evidence type="ECO:0000256" key="4">
    <source>
        <dbReference type="ARBA" id="ARBA00023136"/>
    </source>
</evidence>
<dbReference type="Pfam" id="PF00916">
    <property type="entry name" value="Sulfate_transp"/>
    <property type="match status" value="1"/>
</dbReference>
<dbReference type="Pfam" id="PF01740">
    <property type="entry name" value="STAS"/>
    <property type="match status" value="1"/>
</dbReference>
<evidence type="ECO:0000259" key="6">
    <source>
        <dbReference type="PROSITE" id="PS50801"/>
    </source>
</evidence>
<evidence type="ECO:0000313" key="7">
    <source>
        <dbReference type="EMBL" id="MXO59972.1"/>
    </source>
</evidence>
<feature type="transmembrane region" description="Helical" evidence="5">
    <location>
        <begin position="342"/>
        <end position="359"/>
    </location>
</feature>
<dbReference type="Proteomes" id="UP000433652">
    <property type="component" value="Unassembled WGS sequence"/>
</dbReference>
<comment type="subcellular location">
    <subcellularLocation>
        <location evidence="1">Membrane</location>
        <topology evidence="1">Multi-pass membrane protein</topology>
    </subcellularLocation>
</comment>
<dbReference type="AlphaFoldDB" id="A0A6I4T041"/>
<feature type="transmembrane region" description="Helical" evidence="5">
    <location>
        <begin position="122"/>
        <end position="141"/>
    </location>
</feature>
<dbReference type="InterPro" id="IPR002645">
    <property type="entry name" value="STAS_dom"/>
</dbReference>
<evidence type="ECO:0000313" key="8">
    <source>
        <dbReference type="Proteomes" id="UP000433652"/>
    </source>
</evidence>
<proteinExistence type="predicted"/>
<gene>
    <name evidence="7" type="ORF">GRI89_10515</name>
</gene>
<dbReference type="InterPro" id="IPR036513">
    <property type="entry name" value="STAS_dom_sf"/>
</dbReference>
<feature type="domain" description="STAS" evidence="6">
    <location>
        <begin position="430"/>
        <end position="549"/>
    </location>
</feature>
<dbReference type="EMBL" id="WTYM01000042">
    <property type="protein sequence ID" value="MXO59972.1"/>
    <property type="molecule type" value="Genomic_DNA"/>
</dbReference>
<organism evidence="7 8">
    <name type="scientific">Croceibacterium salegens</name>
    <dbReference type="NCBI Taxonomy" id="1737568"/>
    <lineage>
        <taxon>Bacteria</taxon>
        <taxon>Pseudomonadati</taxon>
        <taxon>Pseudomonadota</taxon>
        <taxon>Alphaproteobacteria</taxon>
        <taxon>Sphingomonadales</taxon>
        <taxon>Erythrobacteraceae</taxon>
        <taxon>Croceibacterium</taxon>
    </lineage>
</organism>
<feature type="transmembrane region" description="Helical" evidence="5">
    <location>
        <begin position="317"/>
        <end position="335"/>
    </location>
</feature>
<dbReference type="InterPro" id="IPR001902">
    <property type="entry name" value="SLC26A/SulP_fam"/>
</dbReference>
<protein>
    <submittedName>
        <fullName evidence="7">SulP family inorganic anion transporter</fullName>
    </submittedName>
</protein>
<keyword evidence="2 5" id="KW-0812">Transmembrane</keyword>
<dbReference type="RefSeq" id="WP_159794923.1">
    <property type="nucleotide sequence ID" value="NZ_WTYM01000042.1"/>
</dbReference>
<feature type="transmembrane region" description="Helical" evidence="5">
    <location>
        <begin position="286"/>
        <end position="305"/>
    </location>
</feature>
<dbReference type="InterPro" id="IPR011547">
    <property type="entry name" value="SLC26A/SulP_dom"/>
</dbReference>
<accession>A0A6I4T041</accession>
<dbReference type="GO" id="GO:0055085">
    <property type="term" value="P:transmembrane transport"/>
    <property type="evidence" value="ECO:0007669"/>
    <property type="project" value="InterPro"/>
</dbReference>
<dbReference type="SUPFAM" id="SSF52091">
    <property type="entry name" value="SpoIIaa-like"/>
    <property type="match status" value="1"/>
</dbReference>
<evidence type="ECO:0000256" key="1">
    <source>
        <dbReference type="ARBA" id="ARBA00004141"/>
    </source>
</evidence>
<name>A0A6I4T041_9SPHN</name>
<sequence length="555" mass="57107">MAGTDAEAGLAGKWSRLRREPVVGLINAVVAIPDGLASAAMVGVNPVLGLYTSVVAPSAGNWLLGTQRMQIAATSASAIAAAEALSAYEPSDREPALMLLVGMIGGLLLLMGVLRAGRLMRFVSHAVMTGFLLGVSVTLILDQFPQLLGFSAPAGSALVKMFGLPAKLGEIHLHTAAIGCLALAIMVALGRTRWRNWGAIVALLVPSLLVVLIGWSDVADVGSQSEIPSGLPIPRLPDFGLFTLDLAASAFAIAVVIAIQAAGVAQTAQNLDGRPASVSRDMTAQGIANLAGSLFTAIPAGGSVGQTALNISLGARSRYAGIFSAIWMVAFIALLPQLVARVPMSVLAAMMIMAGVGAFNGREALSVWKTAGGARWAILVTFVACLLTSIPIAVGVGVLVTMVYFVGSSARDVAVHRLIRRADGTVEETAPPARLEGDDVTILDVHGSLFFAGARTLAEKLPDPRSAIEPVVVLRLRGHSPAGATLIDVLDDYADQLAEVGGALYLSGVGDDLADQLTRSGKLDLGGSVHLFQASPSIGASTRKAVADAIASLDD</sequence>
<evidence type="ECO:0000256" key="2">
    <source>
        <dbReference type="ARBA" id="ARBA00022692"/>
    </source>
</evidence>
<evidence type="ECO:0000256" key="5">
    <source>
        <dbReference type="SAM" id="Phobius"/>
    </source>
</evidence>
<dbReference type="Gene3D" id="3.30.750.24">
    <property type="entry name" value="STAS domain"/>
    <property type="match status" value="1"/>
</dbReference>
<feature type="transmembrane region" description="Helical" evidence="5">
    <location>
        <begin position="22"/>
        <end position="44"/>
    </location>
</feature>
<dbReference type="PROSITE" id="PS50801">
    <property type="entry name" value="STAS"/>
    <property type="match status" value="1"/>
</dbReference>